<reference evidence="3 4" key="1">
    <citation type="submission" date="2024-09" db="EMBL/GenBank/DDBJ databases">
        <title>Aeromonas strains Genome sequencing and assembly.</title>
        <authorList>
            <person name="Hu X."/>
            <person name="Tang B."/>
        </authorList>
    </citation>
    <scope>NUCLEOTIDE SEQUENCE [LARGE SCALE GENOMIC DNA]</scope>
    <source>
        <strain evidence="3 4">NB23SCDHY001</strain>
    </source>
</reference>
<comment type="caution">
    <text evidence="3">The sequence shown here is derived from an EMBL/GenBank/DDBJ whole genome shotgun (WGS) entry which is preliminary data.</text>
</comment>
<name>A0ABW9GPQ9_9GAMM</name>
<keyword evidence="4" id="KW-1185">Reference proteome</keyword>
<keyword evidence="1" id="KW-1133">Transmembrane helix</keyword>
<evidence type="ECO:0000313" key="3">
    <source>
        <dbReference type="EMBL" id="MFM4893147.1"/>
    </source>
</evidence>
<accession>A0ABW9GPQ9</accession>
<dbReference type="InterPro" id="IPR025746">
    <property type="entry name" value="PilX_N_dom"/>
</dbReference>
<evidence type="ECO:0000256" key="1">
    <source>
        <dbReference type="SAM" id="Phobius"/>
    </source>
</evidence>
<protein>
    <submittedName>
        <fullName evidence="3">Type IVa pilus pseudopilin TppD</fullName>
    </submittedName>
</protein>
<evidence type="ECO:0000313" key="4">
    <source>
        <dbReference type="Proteomes" id="UP001630969"/>
    </source>
</evidence>
<dbReference type="Proteomes" id="UP001630969">
    <property type="component" value="Unassembled WGS sequence"/>
</dbReference>
<dbReference type="GeneID" id="97220566"/>
<proteinExistence type="predicted"/>
<gene>
    <name evidence="3" type="primary">tppD</name>
    <name evidence="3" type="ORF">ACEUDJ_09785</name>
</gene>
<dbReference type="EMBL" id="JBGXBU010000003">
    <property type="protein sequence ID" value="MFM4893147.1"/>
    <property type="molecule type" value="Genomic_DNA"/>
</dbReference>
<keyword evidence="1" id="KW-0812">Transmembrane</keyword>
<dbReference type="RefSeq" id="WP_041995110.1">
    <property type="nucleotide sequence ID" value="NZ_CDBT01000015.1"/>
</dbReference>
<feature type="transmembrane region" description="Helical" evidence="1">
    <location>
        <begin position="6"/>
        <end position="26"/>
    </location>
</feature>
<feature type="domain" description="Type 4 fimbrial biogenesis protein PilX N-terminal" evidence="2">
    <location>
        <begin position="5"/>
        <end position="46"/>
    </location>
</feature>
<organism evidence="3 4">
    <name type="scientific">Aeromonas bivalvium</name>
    <dbReference type="NCBI Taxonomy" id="440079"/>
    <lineage>
        <taxon>Bacteria</taxon>
        <taxon>Pseudomonadati</taxon>
        <taxon>Pseudomonadota</taxon>
        <taxon>Gammaproteobacteria</taxon>
        <taxon>Aeromonadales</taxon>
        <taxon>Aeromonadaceae</taxon>
        <taxon>Aeromonas</taxon>
    </lineage>
</organism>
<sequence length="143" mass="15294">MRQQRGVALVVALFILIPLTLIAVVVMQSSGQDLRMAGSAASLRQAEHQLEGVIEAAMQSSNVSSLIANMGVSAAISVNSSNVSASVALRDRAETVCKRKFDASSQNVIPACRYVEMQSELNYGKHASTMSWTLGVEQPLLTK</sequence>
<keyword evidence="1" id="KW-0472">Membrane</keyword>
<dbReference type="Pfam" id="PF14341">
    <property type="entry name" value="PilX_N"/>
    <property type="match status" value="1"/>
</dbReference>
<evidence type="ECO:0000259" key="2">
    <source>
        <dbReference type="Pfam" id="PF14341"/>
    </source>
</evidence>